<dbReference type="PROSITE" id="PS50158">
    <property type="entry name" value="ZF_CCHC"/>
    <property type="match status" value="1"/>
</dbReference>
<keyword evidence="5" id="KW-1185">Reference proteome</keyword>
<feature type="compositionally biased region" description="Basic and acidic residues" evidence="2">
    <location>
        <begin position="11"/>
        <end position="30"/>
    </location>
</feature>
<name>A0AAW2DMW4_9ROSI</name>
<gene>
    <name evidence="4" type="ORF">SO802_005618</name>
</gene>
<keyword evidence="1" id="KW-0863">Zinc-finger</keyword>
<feature type="compositionally biased region" description="Basic and acidic residues" evidence="2">
    <location>
        <begin position="287"/>
        <end position="298"/>
    </location>
</feature>
<dbReference type="PANTHER" id="PTHR31286:SF99">
    <property type="entry name" value="DUF4283 DOMAIN-CONTAINING PROTEIN"/>
    <property type="match status" value="1"/>
</dbReference>
<proteinExistence type="predicted"/>
<evidence type="ECO:0000256" key="1">
    <source>
        <dbReference type="PROSITE-ProRule" id="PRU00047"/>
    </source>
</evidence>
<dbReference type="InterPro" id="IPR001878">
    <property type="entry name" value="Znf_CCHC"/>
</dbReference>
<dbReference type="GO" id="GO:0008270">
    <property type="term" value="F:zinc ion binding"/>
    <property type="evidence" value="ECO:0007669"/>
    <property type="project" value="UniProtKB-KW"/>
</dbReference>
<reference evidence="4 5" key="1">
    <citation type="submission" date="2024-01" db="EMBL/GenBank/DDBJ databases">
        <title>A telomere-to-telomere, gap-free genome of sweet tea (Lithocarpus litseifolius).</title>
        <authorList>
            <person name="Zhou J."/>
        </authorList>
    </citation>
    <scope>NUCLEOTIDE SEQUENCE [LARGE SCALE GENOMIC DNA]</scope>
    <source>
        <strain evidence="4">Zhou-2022a</strain>
        <tissue evidence="4">Leaf</tissue>
    </source>
</reference>
<evidence type="ECO:0000313" key="5">
    <source>
        <dbReference type="Proteomes" id="UP001459277"/>
    </source>
</evidence>
<dbReference type="AlphaFoldDB" id="A0AAW2DMW4"/>
<dbReference type="Pfam" id="PF14111">
    <property type="entry name" value="DUF4283"/>
    <property type="match status" value="1"/>
</dbReference>
<feature type="compositionally biased region" description="Low complexity" evidence="2">
    <location>
        <begin position="336"/>
        <end position="349"/>
    </location>
</feature>
<dbReference type="Gene3D" id="3.30.420.10">
    <property type="entry name" value="Ribonuclease H-like superfamily/Ribonuclease H"/>
    <property type="match status" value="1"/>
</dbReference>
<feature type="domain" description="CCHC-type" evidence="3">
    <location>
        <begin position="249"/>
        <end position="263"/>
    </location>
</feature>
<dbReference type="GO" id="GO:0003676">
    <property type="term" value="F:nucleic acid binding"/>
    <property type="evidence" value="ECO:0007669"/>
    <property type="project" value="InterPro"/>
</dbReference>
<dbReference type="EMBL" id="JAZDWU010000002">
    <property type="protein sequence ID" value="KAL0010510.1"/>
    <property type="molecule type" value="Genomic_DNA"/>
</dbReference>
<dbReference type="InterPro" id="IPR025558">
    <property type="entry name" value="DUF4283"/>
</dbReference>
<feature type="region of interest" description="Disordered" evidence="2">
    <location>
        <begin position="430"/>
        <end position="453"/>
    </location>
</feature>
<dbReference type="PANTHER" id="PTHR31286">
    <property type="entry name" value="GLYCINE-RICH CELL WALL STRUCTURAL PROTEIN 1.8-LIKE"/>
    <property type="match status" value="1"/>
</dbReference>
<evidence type="ECO:0000313" key="4">
    <source>
        <dbReference type="EMBL" id="KAL0010510.1"/>
    </source>
</evidence>
<protein>
    <recommendedName>
        <fullName evidence="3">CCHC-type domain-containing protein</fullName>
    </recommendedName>
</protein>
<organism evidence="4 5">
    <name type="scientific">Lithocarpus litseifolius</name>
    <dbReference type="NCBI Taxonomy" id="425828"/>
    <lineage>
        <taxon>Eukaryota</taxon>
        <taxon>Viridiplantae</taxon>
        <taxon>Streptophyta</taxon>
        <taxon>Embryophyta</taxon>
        <taxon>Tracheophyta</taxon>
        <taxon>Spermatophyta</taxon>
        <taxon>Magnoliopsida</taxon>
        <taxon>eudicotyledons</taxon>
        <taxon>Gunneridae</taxon>
        <taxon>Pentapetalae</taxon>
        <taxon>rosids</taxon>
        <taxon>fabids</taxon>
        <taxon>Fagales</taxon>
        <taxon>Fagaceae</taxon>
        <taxon>Lithocarpus</taxon>
    </lineage>
</organism>
<dbReference type="InterPro" id="IPR040256">
    <property type="entry name" value="At4g02000-like"/>
</dbReference>
<comment type="caution">
    <text evidence="4">The sequence shown here is derived from an EMBL/GenBank/DDBJ whole genome shotgun (WGS) entry which is preliminary data.</text>
</comment>
<keyword evidence="1" id="KW-0862">Zinc</keyword>
<dbReference type="SUPFAM" id="SSF53098">
    <property type="entry name" value="Ribonuclease H-like"/>
    <property type="match status" value="1"/>
</dbReference>
<feature type="region of interest" description="Disordered" evidence="2">
    <location>
        <begin position="1"/>
        <end position="55"/>
    </location>
</feature>
<dbReference type="InterPro" id="IPR036397">
    <property type="entry name" value="RNaseH_sf"/>
</dbReference>
<evidence type="ECO:0000259" key="3">
    <source>
        <dbReference type="PROSITE" id="PS50158"/>
    </source>
</evidence>
<keyword evidence="1" id="KW-0479">Metal-binding</keyword>
<feature type="compositionally biased region" description="Pro residues" evidence="2">
    <location>
        <begin position="42"/>
        <end position="52"/>
    </location>
</feature>
<dbReference type="Proteomes" id="UP001459277">
    <property type="component" value="Unassembled WGS sequence"/>
</dbReference>
<dbReference type="InterPro" id="IPR012337">
    <property type="entry name" value="RNaseH-like_sf"/>
</dbReference>
<evidence type="ECO:0000256" key="2">
    <source>
        <dbReference type="SAM" id="MobiDB-lite"/>
    </source>
</evidence>
<accession>A0AAW2DMW4</accession>
<feature type="region of interest" description="Disordered" evidence="2">
    <location>
        <begin position="261"/>
        <end position="374"/>
    </location>
</feature>
<sequence>MSVRTKPFSLSREEEAELARSNKKVKDVHHAGFSPDPGARPSSPPKGSPPRPMSFKDKLLGEIPGAYSHAFAFSDQMEADADSDKEVEELREGFVAVKLSKEVKHRIRATWANSFIVKLYGNTAGYSFMQYRLNALWHPTGRMDIIDLGQDFFLVRFGCKEDHDLVLEKGPWFVGEHFLSIRPWEPNFKPSSANVSSVAIWVRLNELPIEYYEPEVLKHIVDVEKPLITNVILGGIEQPVSYEGISKLCFSCGRIGHRKDSCPYTIRENSPPSNLVKGKENTGLPKTRAEHDTTDSALKEGPTSPSQEDVYGPWLVVTRKRQGPKASRSTKSPDRANASALGASFSGSAPEGHSRHAPQVGTTINYIREGKRKADGERGLIGSDWAHQINRESSRDWVMSSFYPSNLQPHNGPSSENQPNFQFAARAGNKVDSDRGDFGMELPSGDRAAMGDNSRPMVGTLGGCTNAGGGAAVCVESSPSNFSHANPLRGEPPRGVIGKEDAQEVKASVVDDPAMVGMKIDELEPWLQSLESRIVGLDVKLDNAKFVLVLCVGTHCLIFRSCIAEVPPEALRVLMANNTICFLSTKMADMNLFSLRLRCSTVVQLGYIASKCLKKAHIKDYGLAELACEVGMDIKESISECPDWSAEFFTLEQIKYAVHNAYTTYVIGKKLLNML</sequence>